<keyword evidence="2 5" id="KW-0547">Nucleotide-binding</keyword>
<dbReference type="EMBL" id="CP036267">
    <property type="protein sequence ID" value="QDT31152.1"/>
    <property type="molecule type" value="Genomic_DNA"/>
</dbReference>
<dbReference type="PROSITE" id="PS00107">
    <property type="entry name" value="PROTEIN_KINASE_ATP"/>
    <property type="match status" value="1"/>
</dbReference>
<feature type="domain" description="Protein kinase" evidence="8">
    <location>
        <begin position="44"/>
        <end position="320"/>
    </location>
</feature>
<feature type="binding site" evidence="5">
    <location>
        <position position="73"/>
    </location>
    <ligand>
        <name>ATP</name>
        <dbReference type="ChEBI" id="CHEBI:30616"/>
    </ligand>
</feature>
<dbReference type="PROSITE" id="PS50011">
    <property type="entry name" value="PROTEIN_KINASE_DOM"/>
    <property type="match status" value="1"/>
</dbReference>
<evidence type="ECO:0000256" key="4">
    <source>
        <dbReference type="ARBA" id="ARBA00022840"/>
    </source>
</evidence>
<reference evidence="9 10" key="1">
    <citation type="submission" date="2019-02" db="EMBL/GenBank/DDBJ databases">
        <title>Deep-cultivation of Planctomycetes and their phenomic and genomic characterization uncovers novel biology.</title>
        <authorList>
            <person name="Wiegand S."/>
            <person name="Jogler M."/>
            <person name="Boedeker C."/>
            <person name="Pinto D."/>
            <person name="Vollmers J."/>
            <person name="Rivas-Marin E."/>
            <person name="Kohn T."/>
            <person name="Peeters S.H."/>
            <person name="Heuer A."/>
            <person name="Rast P."/>
            <person name="Oberbeckmann S."/>
            <person name="Bunk B."/>
            <person name="Jeske O."/>
            <person name="Meyerdierks A."/>
            <person name="Storesund J.E."/>
            <person name="Kallscheuer N."/>
            <person name="Luecker S."/>
            <person name="Lage O.M."/>
            <person name="Pohl T."/>
            <person name="Merkel B.J."/>
            <person name="Hornburger P."/>
            <person name="Mueller R.-W."/>
            <person name="Bruemmer F."/>
            <person name="Labrenz M."/>
            <person name="Spormann A.M."/>
            <person name="Op den Camp H."/>
            <person name="Overmann J."/>
            <person name="Amann R."/>
            <person name="Jetten M.S.M."/>
            <person name="Mascher T."/>
            <person name="Medema M.H."/>
            <person name="Devos D.P."/>
            <person name="Kaster A.-K."/>
            <person name="Ovreas L."/>
            <person name="Rohde M."/>
            <person name="Galperin M.Y."/>
            <person name="Jogler C."/>
        </authorList>
    </citation>
    <scope>NUCLEOTIDE SEQUENCE [LARGE SCALE GENOMIC DNA]</scope>
    <source>
        <strain evidence="9 10">Mal48</strain>
    </source>
</reference>
<dbReference type="Proteomes" id="UP000315724">
    <property type="component" value="Chromosome"/>
</dbReference>
<proteinExistence type="predicted"/>
<evidence type="ECO:0000313" key="9">
    <source>
        <dbReference type="EMBL" id="QDT31152.1"/>
    </source>
</evidence>
<dbReference type="KEGG" id="tpol:Mal48_03840"/>
<evidence type="ECO:0000256" key="2">
    <source>
        <dbReference type="ARBA" id="ARBA00022741"/>
    </source>
</evidence>
<dbReference type="SUPFAM" id="SSF56112">
    <property type="entry name" value="Protein kinase-like (PK-like)"/>
    <property type="match status" value="1"/>
</dbReference>
<feature type="region of interest" description="Disordered" evidence="6">
    <location>
        <begin position="1"/>
        <end position="34"/>
    </location>
</feature>
<keyword evidence="1 9" id="KW-0808">Transferase</keyword>
<sequence length="688" mass="78024">MSTSPQDPDSPSLEMTPVQDEQALDESRQLSLRSGRVPNSVGGYDVLRCLGEGSFGMVWLARERKTGRHVAIKFFTNRRGLDWTLLTREVEKLAALDTSRDVVRLIDVGWDHDPPYFVMEYLPRESVASLLEAGPIPVAQAVEITKSVARALVHAHGAGILHCDIKPANILLDHGDEARLGDFGQSRLTSDQSPALGTFYYMAPEQATMDAIPGVRWDVYALGAVLYHMLTGATPYQSDEAEQLIAKATGLSDRLRVYREIIESSPVPNDHRNVEGVDRALASLIDDCLKRNPSERVPNPQVILDRLEQREINRSRRPLIFLGFLGPVLFMLMLAWIASTAVPEAVQEAELNLFERALTSDEATVRLLASSVDQELLERTDELVRLAARLPEEAGEGSLFGFREDYSEFLDQWREETDNRFRKQKRTRDASLFLTDRAGIQIYRNPWDNSIGHSFAYRDYFHDLGRELERSRRVGGEVQPRKTAGVSLAFRSSNTNQYMVAVAVPVWNTERTEVLGVLARTIHLTELLSQWERRIRGVDSTDDHSEQDRFLSLVDMREEKPFLLDHQWMSAQNLSKLSDNEMIRQKIELSKQETEVMQNALKGKRFITNYKDPLADVDEKYQGEWLAAVAEISSANWIAIVQERRSEAVAPMDELRAIFIRYGQLMVVVFAAMLAVLGWIIRRVSNRA</sequence>
<dbReference type="InterPro" id="IPR017441">
    <property type="entry name" value="Protein_kinase_ATP_BS"/>
</dbReference>
<feature type="transmembrane region" description="Helical" evidence="7">
    <location>
        <begin position="662"/>
        <end position="681"/>
    </location>
</feature>
<dbReference type="SMART" id="SM00220">
    <property type="entry name" value="S_TKc"/>
    <property type="match status" value="1"/>
</dbReference>
<evidence type="ECO:0000256" key="3">
    <source>
        <dbReference type="ARBA" id="ARBA00022777"/>
    </source>
</evidence>
<dbReference type="Gene3D" id="3.30.450.20">
    <property type="entry name" value="PAS domain"/>
    <property type="match status" value="1"/>
</dbReference>
<dbReference type="InterPro" id="IPR008271">
    <property type="entry name" value="Ser/Thr_kinase_AS"/>
</dbReference>
<evidence type="ECO:0000256" key="6">
    <source>
        <dbReference type="SAM" id="MobiDB-lite"/>
    </source>
</evidence>
<keyword evidence="7" id="KW-0472">Membrane</keyword>
<dbReference type="GO" id="GO:0005829">
    <property type="term" value="C:cytosol"/>
    <property type="evidence" value="ECO:0007669"/>
    <property type="project" value="TreeGrafter"/>
</dbReference>
<feature type="transmembrane region" description="Helical" evidence="7">
    <location>
        <begin position="319"/>
        <end position="338"/>
    </location>
</feature>
<accession>A0A517QHP4</accession>
<dbReference type="PROSITE" id="PS00108">
    <property type="entry name" value="PROTEIN_KINASE_ST"/>
    <property type="match status" value="1"/>
</dbReference>
<organism evidence="9 10">
    <name type="scientific">Thalassoglobus polymorphus</name>
    <dbReference type="NCBI Taxonomy" id="2527994"/>
    <lineage>
        <taxon>Bacteria</taxon>
        <taxon>Pseudomonadati</taxon>
        <taxon>Planctomycetota</taxon>
        <taxon>Planctomycetia</taxon>
        <taxon>Planctomycetales</taxon>
        <taxon>Planctomycetaceae</taxon>
        <taxon>Thalassoglobus</taxon>
    </lineage>
</organism>
<evidence type="ECO:0000256" key="1">
    <source>
        <dbReference type="ARBA" id="ARBA00022679"/>
    </source>
</evidence>
<protein>
    <submittedName>
        <fullName evidence="9">Serine/threonine-protein kinase PrkC</fullName>
        <ecNumber evidence="9">2.7.11.1</ecNumber>
    </submittedName>
</protein>
<name>A0A517QHP4_9PLAN</name>
<dbReference type="AlphaFoldDB" id="A0A517QHP4"/>
<dbReference type="Gene3D" id="1.10.510.10">
    <property type="entry name" value="Transferase(Phosphotransferase) domain 1"/>
    <property type="match status" value="1"/>
</dbReference>
<keyword evidence="3 9" id="KW-0418">Kinase</keyword>
<dbReference type="PANTHER" id="PTHR24348:SF22">
    <property type="entry name" value="NON-SPECIFIC SERINE_THREONINE PROTEIN KINASE"/>
    <property type="match status" value="1"/>
</dbReference>
<dbReference type="RefSeq" id="WP_145195523.1">
    <property type="nucleotide sequence ID" value="NZ_CP036267.1"/>
</dbReference>
<keyword evidence="7" id="KW-0812">Transmembrane</keyword>
<keyword evidence="10" id="KW-1185">Reference proteome</keyword>
<dbReference type="CDD" id="cd14014">
    <property type="entry name" value="STKc_PknB_like"/>
    <property type="match status" value="1"/>
</dbReference>
<dbReference type="GO" id="GO:0016020">
    <property type="term" value="C:membrane"/>
    <property type="evidence" value="ECO:0007669"/>
    <property type="project" value="TreeGrafter"/>
</dbReference>
<dbReference type="OrthoDB" id="6111975at2"/>
<evidence type="ECO:0000256" key="5">
    <source>
        <dbReference type="PROSITE-ProRule" id="PRU10141"/>
    </source>
</evidence>
<dbReference type="EC" id="2.7.11.1" evidence="9"/>
<dbReference type="InterPro" id="IPR045269">
    <property type="entry name" value="Atg1-like"/>
</dbReference>
<dbReference type="InterPro" id="IPR011009">
    <property type="entry name" value="Kinase-like_dom_sf"/>
</dbReference>
<dbReference type="GO" id="GO:0005776">
    <property type="term" value="C:autophagosome"/>
    <property type="evidence" value="ECO:0007669"/>
    <property type="project" value="TreeGrafter"/>
</dbReference>
<dbReference type="GO" id="GO:0004674">
    <property type="term" value="F:protein serine/threonine kinase activity"/>
    <property type="evidence" value="ECO:0007669"/>
    <property type="project" value="UniProtKB-EC"/>
</dbReference>
<evidence type="ECO:0000256" key="7">
    <source>
        <dbReference type="SAM" id="Phobius"/>
    </source>
</evidence>
<dbReference type="InterPro" id="IPR000719">
    <property type="entry name" value="Prot_kinase_dom"/>
</dbReference>
<dbReference type="GO" id="GO:0000407">
    <property type="term" value="C:phagophore assembly site"/>
    <property type="evidence" value="ECO:0007669"/>
    <property type="project" value="TreeGrafter"/>
</dbReference>
<evidence type="ECO:0000313" key="10">
    <source>
        <dbReference type="Proteomes" id="UP000315724"/>
    </source>
</evidence>
<evidence type="ECO:0000259" key="8">
    <source>
        <dbReference type="PROSITE" id="PS50011"/>
    </source>
</evidence>
<dbReference type="GO" id="GO:0005524">
    <property type="term" value="F:ATP binding"/>
    <property type="evidence" value="ECO:0007669"/>
    <property type="project" value="UniProtKB-UniRule"/>
</dbReference>
<keyword evidence="4 5" id="KW-0067">ATP-binding</keyword>
<dbReference type="Pfam" id="PF00069">
    <property type="entry name" value="Pkinase"/>
    <property type="match status" value="1"/>
</dbReference>
<dbReference type="PANTHER" id="PTHR24348">
    <property type="entry name" value="SERINE/THREONINE-PROTEIN KINASE UNC-51-RELATED"/>
    <property type="match status" value="1"/>
</dbReference>
<gene>
    <name evidence="9" type="primary">prkC_1</name>
    <name evidence="9" type="ORF">Mal48_03840</name>
</gene>
<keyword evidence="7" id="KW-1133">Transmembrane helix</keyword>